<sequence>MARTRDSRSPSPAGSHHSSRRRKDDDRRESHRRDDGRDYRRRDRTRSPADVRTHRGRRDEDFSDRTHEQRRYRDRDSDRRPRDDRDAYRRRDRSVDRDDGRRRQRRSRERYPDRERDRSADRRRYRDGDRDRDYRPRRDDSRDRNRGRREGTVESQPRNRRDGSRPRGAAGPSSAGAAGHETAKPKPATAAPAQSEADKKAERLARLEAWKKSRETKKETEVNPSQTRDLLAEMDQKSVASPTVASPAVASPSVASPTSQTMSGPASPAPYAGKFDPKAIAKKSAASSHKHGTANGVLGAFDAQVSKTAAPVKQDSKAFALPANRGNISTFGFSKSSNEKPQAKRKLVLDEEDDTKRKLTKLPALPLEADDTPYADQDEGDDGDSDGDIFAENEEEAAAAARAAHERREREMKVDTDEAPETNGTTEEKADGDEMEVDATSAEPSAPVVEEVQPEPVQEEPQEVMKVDEEEEDDDADPLDAFMADLQETGSRPAPKTRTEPAPEPEAYYSDDDFAYRDEDPNAKNPLAVKRKKKEIPIVDYSKIEFEPVRKNFWTEPAELSVLTETETNDLRLELDGIKVSGNDVPKPVQKWAQCGLTRQTLDILADLGYERPTSIQMQALPCLMSGRDVVGVAKTGSGKTMAFLLPMFRHIKDQKPIRGDDGPIGLIMTPTRELAVQIHRDCKPFLKPMGMRAVCAYGGAPIKDQIADLKRGAEIVVCTPGRMIDLLGANQGRVTNLRRVSYVVLDEADRMFDMGFEPQVMKIFANMRPDRQTILFSATMPRIIDSLTKKVLKSPVEVTVGGRSVVAPEITQKVEVLDEGDKFFHLLGLLELTVDGIIVTKTEEDKFNMAINSTIRSKGGVKAKIAPFAAVMYLEDIESHIPFVHLDFPETESVKIQTVNTTQEVTIPDMDAFTTFNTWLLGNETLRVTVEGKTHVKVNGISRKYGVTFKKTMELTGLNHFKGLAVTSNRVNITHDDNGDNFFGWVDVPNPSVFTIEIGNASFHTYYNSSNIGTAFLDDLFLYPGINNVSMRANISTAPVVRAMGSEPSCDTGIVDFQLGGRDVFNNGENLAYFGDALSASNLTVPIELATAFERDIGLTFEC</sequence>
<dbReference type="FunFam" id="3.40.50.300:FF:000079">
    <property type="entry name" value="probable ATP-dependent RNA helicase DDX17"/>
    <property type="match status" value="1"/>
</dbReference>
<keyword evidence="3" id="KW-0547">Nucleotide-binding</keyword>
<feature type="short sequence motif" description="Q motif" evidence="9">
    <location>
        <begin position="590"/>
        <end position="618"/>
    </location>
</feature>
<feature type="region of interest" description="Disordered" evidence="10">
    <location>
        <begin position="307"/>
        <end position="516"/>
    </location>
</feature>
<dbReference type="PANTHER" id="PTHR47958">
    <property type="entry name" value="ATP-DEPENDENT RNA HELICASE DBP3"/>
    <property type="match status" value="1"/>
</dbReference>
<dbReference type="PROSITE" id="PS51195">
    <property type="entry name" value="Q_MOTIF"/>
    <property type="match status" value="1"/>
</dbReference>
<dbReference type="AlphaFoldDB" id="A0A0G4LZW2"/>
<keyword evidence="4" id="KW-0378">Hydrolase</keyword>
<evidence type="ECO:0000256" key="8">
    <source>
        <dbReference type="ARBA" id="ARBA00047984"/>
    </source>
</evidence>
<dbReference type="Pfam" id="PF00270">
    <property type="entry name" value="DEAD"/>
    <property type="match status" value="1"/>
</dbReference>
<dbReference type="PROSITE" id="PS00039">
    <property type="entry name" value="DEAD_ATP_HELICASE"/>
    <property type="match status" value="1"/>
</dbReference>
<evidence type="ECO:0000256" key="9">
    <source>
        <dbReference type="PROSITE-ProRule" id="PRU00552"/>
    </source>
</evidence>
<feature type="domain" description="Helicase ATP-binding" evidence="11">
    <location>
        <begin position="621"/>
        <end position="799"/>
    </location>
</feature>
<feature type="compositionally biased region" description="Basic and acidic residues" evidence="10">
    <location>
        <begin position="22"/>
        <end position="101"/>
    </location>
</feature>
<dbReference type="InterPro" id="IPR022185">
    <property type="entry name" value="DUF3712"/>
</dbReference>
<dbReference type="CDD" id="cd17953">
    <property type="entry name" value="DEADc_DDX46"/>
    <property type="match status" value="1"/>
</dbReference>
<feature type="compositionally biased region" description="Basic and acidic residues" evidence="10">
    <location>
        <begin position="196"/>
        <end position="221"/>
    </location>
</feature>
<dbReference type="PROSITE" id="PS51192">
    <property type="entry name" value="HELICASE_ATP_BIND_1"/>
    <property type="match status" value="1"/>
</dbReference>
<feature type="compositionally biased region" description="Basic and acidic residues" evidence="10">
    <location>
        <begin position="403"/>
        <end position="416"/>
    </location>
</feature>
<evidence type="ECO:0000256" key="6">
    <source>
        <dbReference type="ARBA" id="ARBA00022840"/>
    </source>
</evidence>
<keyword evidence="7" id="KW-0539">Nucleus</keyword>
<comment type="subcellular location">
    <subcellularLocation>
        <location evidence="1">Nucleus</location>
    </subcellularLocation>
</comment>
<evidence type="ECO:0000313" key="13">
    <source>
        <dbReference type="EMBL" id="CRK27115.1"/>
    </source>
</evidence>
<dbReference type="InterPro" id="IPR014001">
    <property type="entry name" value="Helicase_ATP-bd"/>
</dbReference>
<gene>
    <name evidence="13" type="ORF">BN1708_004337</name>
</gene>
<feature type="compositionally biased region" description="Low complexity" evidence="10">
    <location>
        <begin position="166"/>
        <end position="193"/>
    </location>
</feature>
<protein>
    <recommendedName>
        <fullName evidence="2">RNA helicase</fullName>
        <ecNumber evidence="2">3.6.4.13</ecNumber>
    </recommendedName>
</protein>
<evidence type="ECO:0000259" key="11">
    <source>
        <dbReference type="PROSITE" id="PS51192"/>
    </source>
</evidence>
<dbReference type="SMART" id="SM00487">
    <property type="entry name" value="DEXDc"/>
    <property type="match status" value="1"/>
</dbReference>
<feature type="domain" description="DEAD-box RNA helicase Q" evidence="12">
    <location>
        <begin position="590"/>
        <end position="618"/>
    </location>
</feature>
<reference evidence="13 14" key="1">
    <citation type="submission" date="2015-05" db="EMBL/GenBank/DDBJ databases">
        <authorList>
            <person name="Wang D.B."/>
            <person name="Wang M."/>
        </authorList>
    </citation>
    <scope>NUCLEOTIDE SEQUENCE [LARGE SCALE GENOMIC DNA]</scope>
    <source>
        <strain evidence="13">VL1</strain>
    </source>
</reference>
<dbReference type="InterPro" id="IPR027417">
    <property type="entry name" value="P-loop_NTPase"/>
</dbReference>
<evidence type="ECO:0000256" key="5">
    <source>
        <dbReference type="ARBA" id="ARBA00022806"/>
    </source>
</evidence>
<dbReference type="GO" id="GO:0005634">
    <property type="term" value="C:nucleus"/>
    <property type="evidence" value="ECO:0007669"/>
    <property type="project" value="UniProtKB-SubCell"/>
</dbReference>
<feature type="compositionally biased region" description="Low complexity" evidence="10">
    <location>
        <begin position="238"/>
        <end position="259"/>
    </location>
</feature>
<dbReference type="InterPro" id="IPR014014">
    <property type="entry name" value="RNA_helicase_DEAD_Q_motif"/>
</dbReference>
<feature type="compositionally biased region" description="Basic and acidic residues" evidence="10">
    <location>
        <begin position="109"/>
        <end position="165"/>
    </location>
</feature>
<comment type="catalytic activity">
    <reaction evidence="8">
        <text>ATP + H2O = ADP + phosphate + H(+)</text>
        <dbReference type="Rhea" id="RHEA:13065"/>
        <dbReference type="ChEBI" id="CHEBI:15377"/>
        <dbReference type="ChEBI" id="CHEBI:15378"/>
        <dbReference type="ChEBI" id="CHEBI:30616"/>
        <dbReference type="ChEBI" id="CHEBI:43474"/>
        <dbReference type="ChEBI" id="CHEBI:456216"/>
        <dbReference type="EC" id="3.6.4.13"/>
    </reaction>
</comment>
<dbReference type="EC" id="3.6.4.13" evidence="2"/>
<dbReference type="GO" id="GO:0005524">
    <property type="term" value="F:ATP binding"/>
    <property type="evidence" value="ECO:0007669"/>
    <property type="project" value="UniProtKB-KW"/>
</dbReference>
<dbReference type="GO" id="GO:0016787">
    <property type="term" value="F:hydrolase activity"/>
    <property type="evidence" value="ECO:0007669"/>
    <property type="project" value="UniProtKB-KW"/>
</dbReference>
<evidence type="ECO:0000313" key="14">
    <source>
        <dbReference type="Proteomes" id="UP000044602"/>
    </source>
</evidence>
<feature type="compositionally biased region" description="Low complexity" evidence="10">
    <location>
        <begin position="441"/>
        <end position="456"/>
    </location>
</feature>
<dbReference type="EMBL" id="CVQH01020307">
    <property type="protein sequence ID" value="CRK27115.1"/>
    <property type="molecule type" value="Genomic_DNA"/>
</dbReference>
<dbReference type="STRING" id="100787.A0A0G4LZW2"/>
<evidence type="ECO:0000256" key="7">
    <source>
        <dbReference type="ARBA" id="ARBA00023242"/>
    </source>
</evidence>
<dbReference type="GO" id="GO:0003724">
    <property type="term" value="F:RNA helicase activity"/>
    <property type="evidence" value="ECO:0007669"/>
    <property type="project" value="UniProtKB-EC"/>
</dbReference>
<evidence type="ECO:0000256" key="3">
    <source>
        <dbReference type="ARBA" id="ARBA00022741"/>
    </source>
</evidence>
<dbReference type="GO" id="GO:0003676">
    <property type="term" value="F:nucleic acid binding"/>
    <property type="evidence" value="ECO:0007669"/>
    <property type="project" value="InterPro"/>
</dbReference>
<evidence type="ECO:0000256" key="4">
    <source>
        <dbReference type="ARBA" id="ARBA00022801"/>
    </source>
</evidence>
<feature type="compositionally biased region" description="Polar residues" evidence="10">
    <location>
        <begin position="326"/>
        <end position="336"/>
    </location>
</feature>
<evidence type="ECO:0000256" key="10">
    <source>
        <dbReference type="SAM" id="MobiDB-lite"/>
    </source>
</evidence>
<dbReference type="SUPFAM" id="SSF52540">
    <property type="entry name" value="P-loop containing nucleoside triphosphate hydrolases"/>
    <property type="match status" value="1"/>
</dbReference>
<dbReference type="InterPro" id="IPR011545">
    <property type="entry name" value="DEAD/DEAH_box_helicase_dom"/>
</dbReference>
<feature type="region of interest" description="Disordered" evidence="10">
    <location>
        <begin position="1"/>
        <end position="274"/>
    </location>
</feature>
<keyword evidence="6" id="KW-0067">ATP-binding</keyword>
<keyword evidence="14" id="KW-1185">Reference proteome</keyword>
<organism evidence="13 14">
    <name type="scientific">Verticillium longisporum</name>
    <name type="common">Verticillium dahliae var. longisporum</name>
    <dbReference type="NCBI Taxonomy" id="100787"/>
    <lineage>
        <taxon>Eukaryota</taxon>
        <taxon>Fungi</taxon>
        <taxon>Dikarya</taxon>
        <taxon>Ascomycota</taxon>
        <taxon>Pezizomycotina</taxon>
        <taxon>Sordariomycetes</taxon>
        <taxon>Hypocreomycetidae</taxon>
        <taxon>Glomerellales</taxon>
        <taxon>Plectosphaerellaceae</taxon>
        <taxon>Verticillium</taxon>
    </lineage>
</organism>
<accession>A0A0G4LZW2</accession>
<keyword evidence="5" id="KW-0347">Helicase</keyword>
<evidence type="ECO:0000256" key="1">
    <source>
        <dbReference type="ARBA" id="ARBA00004123"/>
    </source>
</evidence>
<proteinExistence type="predicted"/>
<evidence type="ECO:0000256" key="2">
    <source>
        <dbReference type="ARBA" id="ARBA00012552"/>
    </source>
</evidence>
<dbReference type="Proteomes" id="UP000044602">
    <property type="component" value="Unassembled WGS sequence"/>
</dbReference>
<dbReference type="Pfam" id="PF12505">
    <property type="entry name" value="DUF3712"/>
    <property type="match status" value="1"/>
</dbReference>
<feature type="compositionally biased region" description="Acidic residues" evidence="10">
    <location>
        <begin position="457"/>
        <end position="478"/>
    </location>
</feature>
<dbReference type="InterPro" id="IPR000629">
    <property type="entry name" value="RNA-helicase_DEAD-box_CS"/>
</dbReference>
<evidence type="ECO:0000259" key="12">
    <source>
        <dbReference type="PROSITE" id="PS51195"/>
    </source>
</evidence>
<dbReference type="Gene3D" id="3.40.50.300">
    <property type="entry name" value="P-loop containing nucleotide triphosphate hydrolases"/>
    <property type="match status" value="1"/>
</dbReference>
<feature type="compositionally biased region" description="Acidic residues" evidence="10">
    <location>
        <begin position="368"/>
        <end position="397"/>
    </location>
</feature>
<name>A0A0G4LZW2_VERLO</name>